<keyword evidence="4" id="KW-1185">Reference proteome</keyword>
<dbReference type="SMART" id="SM00554">
    <property type="entry name" value="FAS1"/>
    <property type="match status" value="1"/>
</dbReference>
<feature type="chain" id="PRO_5020688474" evidence="1">
    <location>
        <begin position="24"/>
        <end position="169"/>
    </location>
</feature>
<protein>
    <submittedName>
        <fullName evidence="3">Putative surface protein with fasciclin (FAS1) repeats</fullName>
    </submittedName>
</protein>
<dbReference type="OrthoDB" id="9800666at2"/>
<dbReference type="EMBL" id="SNXW01000003">
    <property type="protein sequence ID" value="TDP84454.1"/>
    <property type="molecule type" value="Genomic_DNA"/>
</dbReference>
<evidence type="ECO:0000256" key="1">
    <source>
        <dbReference type="SAM" id="SignalP"/>
    </source>
</evidence>
<dbReference type="Proteomes" id="UP000294593">
    <property type="component" value="Unassembled WGS sequence"/>
</dbReference>
<comment type="caution">
    <text evidence="3">The sequence shown here is derived from an EMBL/GenBank/DDBJ whole genome shotgun (WGS) entry which is preliminary data.</text>
</comment>
<dbReference type="InterPro" id="IPR050904">
    <property type="entry name" value="Adhesion/Biosynth-related"/>
</dbReference>
<accession>A0A4R6RE83</accession>
<dbReference type="GO" id="GO:0005615">
    <property type="term" value="C:extracellular space"/>
    <property type="evidence" value="ECO:0007669"/>
    <property type="project" value="TreeGrafter"/>
</dbReference>
<dbReference type="SUPFAM" id="SSF82153">
    <property type="entry name" value="FAS1 domain"/>
    <property type="match status" value="1"/>
</dbReference>
<proteinExistence type="predicted"/>
<dbReference type="RefSeq" id="WP_133607471.1">
    <property type="nucleotide sequence ID" value="NZ_SNXW01000003.1"/>
</dbReference>
<reference evidence="3 4" key="1">
    <citation type="submission" date="2019-03" db="EMBL/GenBank/DDBJ databases">
        <title>Genomic Encyclopedia of Type Strains, Phase IV (KMG-IV): sequencing the most valuable type-strain genomes for metagenomic binning, comparative biology and taxonomic classification.</title>
        <authorList>
            <person name="Goeker M."/>
        </authorList>
    </citation>
    <scope>NUCLEOTIDE SEQUENCE [LARGE SCALE GENOMIC DNA]</scope>
    <source>
        <strain evidence="3 4">DSM 11901</strain>
    </source>
</reference>
<name>A0A4R6RE83_9BURK</name>
<evidence type="ECO:0000313" key="3">
    <source>
        <dbReference type="EMBL" id="TDP84454.1"/>
    </source>
</evidence>
<evidence type="ECO:0000313" key="4">
    <source>
        <dbReference type="Proteomes" id="UP000294593"/>
    </source>
</evidence>
<feature type="signal peptide" evidence="1">
    <location>
        <begin position="1"/>
        <end position="23"/>
    </location>
</feature>
<dbReference type="Gene3D" id="2.30.180.10">
    <property type="entry name" value="FAS1 domain"/>
    <property type="match status" value="1"/>
</dbReference>
<dbReference type="PROSITE" id="PS50213">
    <property type="entry name" value="FAS1"/>
    <property type="match status" value="1"/>
</dbReference>
<dbReference type="FunFam" id="2.30.180.10:FF:000032">
    <property type="entry name" value="Fasciclin domain-containing protein, putative"/>
    <property type="match status" value="1"/>
</dbReference>
<feature type="domain" description="FAS1" evidence="2">
    <location>
        <begin position="33"/>
        <end position="164"/>
    </location>
</feature>
<dbReference type="InterPro" id="IPR000782">
    <property type="entry name" value="FAS1_domain"/>
</dbReference>
<dbReference type="PANTHER" id="PTHR10900">
    <property type="entry name" value="PERIOSTIN-RELATED"/>
    <property type="match status" value="1"/>
</dbReference>
<sequence length="169" mass="17037">MTFRPTRRLVLTAATLGALLQFAGCATTGNMGPATVQSVVGSTAELSTFNKLVTSAGLGDVLSGSNPVTVFAPSDEAFKAVPAATLDKLAKDPAALKALLQHHMVAGTVRSSDILAGGAPLATLGGGKITASKAGGFVTVDESLVTKADLFAPNGAVHIIDRVLTPPKK</sequence>
<dbReference type="Pfam" id="PF02469">
    <property type="entry name" value="Fasciclin"/>
    <property type="match status" value="1"/>
</dbReference>
<organism evidence="3 4">
    <name type="scientific">Aquabacterium commune</name>
    <dbReference type="NCBI Taxonomy" id="70586"/>
    <lineage>
        <taxon>Bacteria</taxon>
        <taxon>Pseudomonadati</taxon>
        <taxon>Pseudomonadota</taxon>
        <taxon>Betaproteobacteria</taxon>
        <taxon>Burkholderiales</taxon>
        <taxon>Aquabacterium</taxon>
    </lineage>
</organism>
<gene>
    <name evidence="3" type="ORF">EV672_10322</name>
</gene>
<evidence type="ECO:0000259" key="2">
    <source>
        <dbReference type="PROSITE" id="PS50213"/>
    </source>
</evidence>
<dbReference type="InterPro" id="IPR036378">
    <property type="entry name" value="FAS1_dom_sf"/>
</dbReference>
<dbReference type="AlphaFoldDB" id="A0A4R6RE83"/>
<dbReference type="PANTHER" id="PTHR10900:SF77">
    <property type="entry name" value="FI19380P1"/>
    <property type="match status" value="1"/>
</dbReference>
<keyword evidence="1" id="KW-0732">Signal</keyword>